<name>A0A3M9MX22_9BACT</name>
<sequence>MKFQLKTILFLFIALATTGIFTACSEDDDLPNGGKPMISYIRVTRPASSDSLITKAGQGAMIAIVGQNLQNTREIWFNDQAAFLTPTLITNTTIITRVPSNIPLDIADKMKIVFANGEVLEHNFVVDISEPRIDRMQSEYVNVGDVATIVGDYFYEPLTVTFVGGAEAEIVSISADYKTLQVRVPEGAQPGPITVSSNFGESESNFWFRDNRNIIASFDVPGITESTSGLWHGPAFIKDNDPSITSIDGKYLRIIQNLGEWAWFETYVGPSDSKAAVETKNIPADAFTNPGKYSLKFEINTLADLTGAHYRMHMGPKMADERGSIFYNWQVNNINTGGTWQTITIPWEDFWKANGSFSYDANGYGVSFHFSGPNAVNANFALDNMRVVPNVNP</sequence>
<dbReference type="RefSeq" id="WP_123132742.1">
    <property type="nucleotide sequence ID" value="NZ_RJJE01000009.1"/>
</dbReference>
<dbReference type="Proteomes" id="UP000271010">
    <property type="component" value="Unassembled WGS sequence"/>
</dbReference>
<dbReference type="InterPro" id="IPR014756">
    <property type="entry name" value="Ig_E-set"/>
</dbReference>
<dbReference type="OrthoDB" id="660167at2"/>
<keyword evidence="4" id="KW-1185">Reference proteome</keyword>
<gene>
    <name evidence="3" type="ORF">EFA69_08855</name>
</gene>
<dbReference type="Gene3D" id="2.60.40.10">
    <property type="entry name" value="Immunoglobulins"/>
    <property type="match status" value="2"/>
</dbReference>
<dbReference type="AlphaFoldDB" id="A0A3M9MX22"/>
<dbReference type="InterPro" id="IPR040475">
    <property type="entry name" value="SGBP_B_XBD"/>
</dbReference>
<evidence type="ECO:0000313" key="3">
    <source>
        <dbReference type="EMBL" id="RNI29657.1"/>
    </source>
</evidence>
<evidence type="ECO:0000259" key="2">
    <source>
        <dbReference type="Pfam" id="PF18329"/>
    </source>
</evidence>
<reference evidence="3 4" key="1">
    <citation type="submission" date="2018-11" db="EMBL/GenBank/DDBJ databases">
        <title>Rufibacter latericius sp. nov., isolated from water in Baiyang Lake.</title>
        <authorList>
            <person name="Yang Y."/>
        </authorList>
    </citation>
    <scope>NUCLEOTIDE SEQUENCE [LARGE SCALE GENOMIC DNA]</scope>
    <source>
        <strain evidence="3 4">MCC P1</strain>
    </source>
</reference>
<evidence type="ECO:0000256" key="1">
    <source>
        <dbReference type="SAM" id="SignalP"/>
    </source>
</evidence>
<dbReference type="SUPFAM" id="SSF49785">
    <property type="entry name" value="Galactose-binding domain-like"/>
    <property type="match status" value="1"/>
</dbReference>
<evidence type="ECO:0000313" key="4">
    <source>
        <dbReference type="Proteomes" id="UP000271010"/>
    </source>
</evidence>
<organism evidence="3 4">
    <name type="scientific">Rufibacter immobilis</name>
    <dbReference type="NCBI Taxonomy" id="1348778"/>
    <lineage>
        <taxon>Bacteria</taxon>
        <taxon>Pseudomonadati</taxon>
        <taxon>Bacteroidota</taxon>
        <taxon>Cytophagia</taxon>
        <taxon>Cytophagales</taxon>
        <taxon>Hymenobacteraceae</taxon>
        <taxon>Rufibacter</taxon>
    </lineage>
</organism>
<dbReference type="InterPro" id="IPR008979">
    <property type="entry name" value="Galactose-bd-like_sf"/>
</dbReference>
<dbReference type="PROSITE" id="PS51257">
    <property type="entry name" value="PROKAR_LIPOPROTEIN"/>
    <property type="match status" value="1"/>
</dbReference>
<protein>
    <recommendedName>
        <fullName evidence="2">Surface glycan-binding protein B xyloglucan binding domain-containing protein</fullName>
    </recommendedName>
</protein>
<accession>A0A3M9MX22</accession>
<feature type="chain" id="PRO_5018101724" description="Surface glycan-binding protein B xyloglucan binding domain-containing protein" evidence="1">
    <location>
        <begin position="23"/>
        <end position="393"/>
    </location>
</feature>
<feature type="signal peptide" evidence="1">
    <location>
        <begin position="1"/>
        <end position="22"/>
    </location>
</feature>
<dbReference type="Pfam" id="PF18329">
    <property type="entry name" value="SGBP_B_XBD"/>
    <property type="match status" value="1"/>
</dbReference>
<dbReference type="EMBL" id="RJJE01000009">
    <property type="protein sequence ID" value="RNI29657.1"/>
    <property type="molecule type" value="Genomic_DNA"/>
</dbReference>
<dbReference type="GO" id="GO:0030247">
    <property type="term" value="F:polysaccharide binding"/>
    <property type="evidence" value="ECO:0007669"/>
    <property type="project" value="InterPro"/>
</dbReference>
<feature type="domain" description="Surface glycan-binding protein B xyloglucan binding" evidence="2">
    <location>
        <begin position="208"/>
        <end position="389"/>
    </location>
</feature>
<comment type="caution">
    <text evidence="3">The sequence shown here is derived from an EMBL/GenBank/DDBJ whole genome shotgun (WGS) entry which is preliminary data.</text>
</comment>
<dbReference type="InterPro" id="IPR013783">
    <property type="entry name" value="Ig-like_fold"/>
</dbReference>
<dbReference type="SUPFAM" id="SSF81296">
    <property type="entry name" value="E set domains"/>
    <property type="match status" value="1"/>
</dbReference>
<keyword evidence="1" id="KW-0732">Signal</keyword>
<proteinExistence type="predicted"/>